<keyword evidence="1" id="KW-0175">Coiled coil</keyword>
<evidence type="ECO:0000256" key="1">
    <source>
        <dbReference type="SAM" id="Coils"/>
    </source>
</evidence>
<dbReference type="InterPro" id="IPR019343">
    <property type="entry name" value="PPP1R21_N"/>
</dbReference>
<feature type="compositionally biased region" description="Basic and acidic residues" evidence="2">
    <location>
        <begin position="667"/>
        <end position="684"/>
    </location>
</feature>
<dbReference type="PANTHER" id="PTHR21448:SF0">
    <property type="entry name" value="PROTEIN PHOSPHATASE 1 REGULATORY SUBUNIT 21"/>
    <property type="match status" value="1"/>
</dbReference>
<feature type="compositionally biased region" description="Low complexity" evidence="2">
    <location>
        <begin position="650"/>
        <end position="666"/>
    </location>
</feature>
<feature type="domain" description="Protein phosphatase 1 regulatory subunit 21 N-terminal" evidence="3">
    <location>
        <begin position="10"/>
        <end position="112"/>
    </location>
</feature>
<feature type="compositionally biased region" description="Low complexity" evidence="2">
    <location>
        <begin position="721"/>
        <end position="737"/>
    </location>
</feature>
<dbReference type="PANTHER" id="PTHR21448">
    <property type="entry name" value="SMOOTH MUSCLE MYOSIN HEAVY CHAIN-RELATED"/>
    <property type="match status" value="1"/>
</dbReference>
<feature type="compositionally biased region" description="Low complexity" evidence="2">
    <location>
        <begin position="561"/>
        <end position="598"/>
    </location>
</feature>
<dbReference type="AlphaFoldDB" id="A0A1Y1VTB8"/>
<feature type="coiled-coil region" evidence="1">
    <location>
        <begin position="26"/>
        <end position="157"/>
    </location>
</feature>
<feature type="region of interest" description="Disordered" evidence="2">
    <location>
        <begin position="558"/>
        <end position="817"/>
    </location>
</feature>
<name>A0A1Y1VTB8_9FUNG</name>
<dbReference type="EMBL" id="MCFG01000518">
    <property type="protein sequence ID" value="ORX64539.1"/>
    <property type="molecule type" value="Genomic_DNA"/>
</dbReference>
<accession>A0A1Y1VTB8</accession>
<feature type="compositionally biased region" description="Basic and acidic residues" evidence="2">
    <location>
        <begin position="702"/>
        <end position="720"/>
    </location>
</feature>
<reference evidence="4 5" key="1">
    <citation type="submission" date="2016-08" db="EMBL/GenBank/DDBJ databases">
        <title>A Parts List for Fungal Cellulosomes Revealed by Comparative Genomics.</title>
        <authorList>
            <consortium name="DOE Joint Genome Institute"/>
            <person name="Haitjema C.H."/>
            <person name="Gilmore S.P."/>
            <person name="Henske J.K."/>
            <person name="Solomon K.V."/>
            <person name="De Groot R."/>
            <person name="Kuo A."/>
            <person name="Mondo S.J."/>
            <person name="Salamov A.A."/>
            <person name="Labutti K."/>
            <person name="Zhao Z."/>
            <person name="Chiniquy J."/>
            <person name="Barry K."/>
            <person name="Brewer H.M."/>
            <person name="Purvine S.O."/>
            <person name="Wright A.T."/>
            <person name="Boxma B."/>
            <person name="Van Alen T."/>
            <person name="Hackstein J.H."/>
            <person name="Baker S.E."/>
            <person name="Grigoriev I.V."/>
            <person name="O'Malley M.A."/>
        </authorList>
    </citation>
    <scope>NUCLEOTIDE SEQUENCE [LARGE SCALE GENOMIC DNA]</scope>
    <source>
        <strain evidence="4 5">S4</strain>
    </source>
</reference>
<gene>
    <name evidence="4" type="ORF">BCR32DRAFT_287045</name>
</gene>
<dbReference type="STRING" id="1754192.A0A1Y1VTB8"/>
<feature type="coiled-coil region" evidence="1">
    <location>
        <begin position="516"/>
        <end position="543"/>
    </location>
</feature>
<reference evidence="4 5" key="2">
    <citation type="submission" date="2016-08" db="EMBL/GenBank/DDBJ databases">
        <title>Pervasive Adenine N6-methylation of Active Genes in Fungi.</title>
        <authorList>
            <consortium name="DOE Joint Genome Institute"/>
            <person name="Mondo S.J."/>
            <person name="Dannebaum R.O."/>
            <person name="Kuo R.C."/>
            <person name="Labutti K."/>
            <person name="Haridas S."/>
            <person name="Kuo A."/>
            <person name="Salamov A."/>
            <person name="Ahrendt S.R."/>
            <person name="Lipzen A."/>
            <person name="Sullivan W."/>
            <person name="Andreopoulos W.B."/>
            <person name="Clum A."/>
            <person name="Lindquist E."/>
            <person name="Daum C."/>
            <person name="Ramamoorthy G.K."/>
            <person name="Gryganskyi A."/>
            <person name="Culley D."/>
            <person name="Magnuson J.K."/>
            <person name="James T.Y."/>
            <person name="O'Malley M.A."/>
            <person name="Stajich J.E."/>
            <person name="Spatafora J.W."/>
            <person name="Visel A."/>
            <person name="Grigoriev I.V."/>
        </authorList>
    </citation>
    <scope>NUCLEOTIDE SEQUENCE [LARGE SCALE GENOMIC DNA]</scope>
    <source>
        <strain evidence="4 5">S4</strain>
    </source>
</reference>
<dbReference type="GO" id="GO:0005769">
    <property type="term" value="C:early endosome"/>
    <property type="evidence" value="ECO:0007669"/>
    <property type="project" value="TreeGrafter"/>
</dbReference>
<evidence type="ECO:0000313" key="5">
    <source>
        <dbReference type="Proteomes" id="UP000193944"/>
    </source>
</evidence>
<evidence type="ECO:0000256" key="2">
    <source>
        <dbReference type="SAM" id="MobiDB-lite"/>
    </source>
</evidence>
<feature type="compositionally biased region" description="Basic and acidic residues" evidence="2">
    <location>
        <begin position="608"/>
        <end position="649"/>
    </location>
</feature>
<feature type="compositionally biased region" description="Low complexity" evidence="2">
    <location>
        <begin position="685"/>
        <end position="701"/>
    </location>
</feature>
<sequence length="817" mass="95181">MESLHAQKYQKLINEYTKTKAQLTIVKNALLEEQALSNQLKNENKMLILETKKTEQQNELLFSHNQRLSKRIEILQNDSKNNSNKINKNTQYETIEVMSQELERKVLENADLYDKYQNIKQEKEMLQNNLIAILKQNNTLKESVSFEQLQIEQLIDEQSKTNEKAKTDEDFEEKISEYKIMKSNLIMNLAHNIIIQKWLSEEKKKNWSFKNFHKETQKYLTKLLILLNNLYTKICSEVDLEKKNPTIYLEFQEFDKTISIDQQQENFTKANFYQFNTLSIIYAKTCQFINENVPDFPKQEYEKICNSMKEFLDILIDTMEYEEKYKKNSKWRIKSMSIIVLSSWFKELYDLYSKRNSYSEIIEIQKIIAKYALLLVEPSCTDFSSQKLSSLYTSTLSEVDKLIKTNNITIEKSDILQKKLDEANEIIKTIPPPKEYNEMQTSTDDLLPVLRNKSIQVENLITYKDNQIQTIEKYVLDSLIKRPLESHINYLNNKLQTADSTVERLFNKYLIQQKIINQYKKDLMQKEADLKEARLLNEQLISKQEIDHNNTTINENSIQLNNNESDNNNNNNNSNSNNNSNENDTNNNNSNNVDSNINQEPAIMYSETESKENESNLNESESKENESNVNESESKENESINESESKENESNINESGSNENESNINESESKENESINESESKENDSNINESGSNENESNINESESKENESNVNESESKENDSNINESGSNENESNINEGESKENESNVNENESKENETDTNENESKNETNANDDESKENETNITTEINEETENNIDKNEAIETKINDEKEGNEVSDNN</sequence>
<keyword evidence="5" id="KW-1185">Reference proteome</keyword>
<dbReference type="Proteomes" id="UP000193944">
    <property type="component" value="Unassembled WGS sequence"/>
</dbReference>
<evidence type="ECO:0000259" key="3">
    <source>
        <dbReference type="SMART" id="SM01254"/>
    </source>
</evidence>
<feature type="compositionally biased region" description="Basic and acidic residues" evidence="2">
    <location>
        <begin position="793"/>
        <end position="811"/>
    </location>
</feature>
<dbReference type="GO" id="GO:0016020">
    <property type="term" value="C:membrane"/>
    <property type="evidence" value="ECO:0007669"/>
    <property type="project" value="TreeGrafter"/>
</dbReference>
<evidence type="ECO:0000313" key="4">
    <source>
        <dbReference type="EMBL" id="ORX64539.1"/>
    </source>
</evidence>
<organism evidence="4 5">
    <name type="scientific">Anaeromyces robustus</name>
    <dbReference type="NCBI Taxonomy" id="1754192"/>
    <lineage>
        <taxon>Eukaryota</taxon>
        <taxon>Fungi</taxon>
        <taxon>Fungi incertae sedis</taxon>
        <taxon>Chytridiomycota</taxon>
        <taxon>Chytridiomycota incertae sedis</taxon>
        <taxon>Neocallimastigomycetes</taxon>
        <taxon>Neocallimastigales</taxon>
        <taxon>Neocallimastigaceae</taxon>
        <taxon>Anaeromyces</taxon>
    </lineage>
</organism>
<proteinExistence type="predicted"/>
<dbReference type="Pfam" id="PF10205">
    <property type="entry name" value="KLRAQ"/>
    <property type="match status" value="1"/>
</dbReference>
<feature type="compositionally biased region" description="Basic and acidic residues" evidence="2">
    <location>
        <begin position="738"/>
        <end position="766"/>
    </location>
</feature>
<comment type="caution">
    <text evidence="4">The sequence shown here is derived from an EMBL/GenBank/DDBJ whole genome shotgun (WGS) entry which is preliminary data.</text>
</comment>
<protein>
    <recommendedName>
        <fullName evidence="3">Protein phosphatase 1 regulatory subunit 21 N-terminal domain-containing protein</fullName>
    </recommendedName>
</protein>
<dbReference type="SMART" id="SM01254">
    <property type="entry name" value="KLRAQ"/>
    <property type="match status" value="1"/>
</dbReference>
<dbReference type="OrthoDB" id="5566667at2759"/>
<dbReference type="InterPro" id="IPR040024">
    <property type="entry name" value="PPP1R21"/>
</dbReference>